<keyword evidence="2" id="KW-0560">Oxidoreductase</keyword>
<dbReference type="InterPro" id="IPR036291">
    <property type="entry name" value="NAD(P)-bd_dom_sf"/>
</dbReference>
<dbReference type="InterPro" id="IPR029903">
    <property type="entry name" value="RmlD-like-bd"/>
</dbReference>
<dbReference type="GO" id="GO:0006556">
    <property type="term" value="P:S-adenosylmethionine biosynthetic process"/>
    <property type="evidence" value="ECO:0007669"/>
    <property type="project" value="TreeGrafter"/>
</dbReference>
<dbReference type="AlphaFoldDB" id="A0A1G2B0C8"/>
<dbReference type="EC" id="1.1.1.133" evidence="2"/>
<sequence length="289" mass="32944">MKYLILGNGYVANLFKDSIGSEAEISTVRIENYDALKAEIQSKKPDVVINTAGKTGRPNVDWCEDHKLETIVSNVYGPLTILRVCEELGQYWAHVGSGCVYESKTTKDVYNEKDQPNFFDSFYSRTKAWSEGMLKEFNVLQLRLRMPLDDMPGPRNFVTKITKYEKVINIPNSISIMEDFVKAAQELIAKKATGIFNVTNPGSITHAEILDIYKEIVDQNFKYTIFSLEEMEKITKARRSNCILSNQKMEDFGVHMRPVKEAVRDMLVKYKANMDAGKIRQDKAALQKA</sequence>
<dbReference type="EMBL" id="MHKD01000027">
    <property type="protein sequence ID" value="OGY82651.1"/>
    <property type="molecule type" value="Genomic_DNA"/>
</dbReference>
<dbReference type="GO" id="GO:0048269">
    <property type="term" value="C:methionine adenosyltransferase complex"/>
    <property type="evidence" value="ECO:0007669"/>
    <property type="project" value="TreeGrafter"/>
</dbReference>
<dbReference type="PANTHER" id="PTHR10491:SF4">
    <property type="entry name" value="METHIONINE ADENOSYLTRANSFERASE 2 SUBUNIT BETA"/>
    <property type="match status" value="1"/>
</dbReference>
<proteinExistence type="inferred from homology"/>
<dbReference type="STRING" id="1798542.A3F54_00270"/>
<name>A0A1G2B0C8_9BACT</name>
<feature type="domain" description="RmlD-like substrate binding" evidence="3">
    <location>
        <begin position="27"/>
        <end position="270"/>
    </location>
</feature>
<evidence type="ECO:0000256" key="2">
    <source>
        <dbReference type="RuleBase" id="RU364082"/>
    </source>
</evidence>
<dbReference type="GO" id="GO:0008831">
    <property type="term" value="F:dTDP-4-dehydrorhamnose reductase activity"/>
    <property type="evidence" value="ECO:0007669"/>
    <property type="project" value="UniProtKB-EC"/>
</dbReference>
<dbReference type="PANTHER" id="PTHR10491">
    <property type="entry name" value="DTDP-4-DEHYDRORHAMNOSE REDUCTASE"/>
    <property type="match status" value="1"/>
</dbReference>
<keyword evidence="2" id="KW-0521">NADP</keyword>
<dbReference type="SUPFAM" id="SSF51735">
    <property type="entry name" value="NAD(P)-binding Rossmann-fold domains"/>
    <property type="match status" value="1"/>
</dbReference>
<dbReference type="Proteomes" id="UP000176952">
    <property type="component" value="Unassembled WGS sequence"/>
</dbReference>
<dbReference type="GO" id="GO:0048270">
    <property type="term" value="F:methionine adenosyltransferase regulator activity"/>
    <property type="evidence" value="ECO:0007669"/>
    <property type="project" value="TreeGrafter"/>
</dbReference>
<reference evidence="4 5" key="1">
    <citation type="journal article" date="2016" name="Nat. Commun.">
        <title>Thousands of microbial genomes shed light on interconnected biogeochemical processes in an aquifer system.</title>
        <authorList>
            <person name="Anantharaman K."/>
            <person name="Brown C.T."/>
            <person name="Hug L.A."/>
            <person name="Sharon I."/>
            <person name="Castelle C.J."/>
            <person name="Probst A.J."/>
            <person name="Thomas B.C."/>
            <person name="Singh A."/>
            <person name="Wilkins M.J."/>
            <person name="Karaoz U."/>
            <person name="Brodie E.L."/>
            <person name="Williams K.H."/>
            <person name="Hubbard S.S."/>
            <person name="Banfield J.F."/>
        </authorList>
    </citation>
    <scope>NUCLEOTIDE SEQUENCE [LARGE SCALE GENOMIC DNA]</scope>
</reference>
<organism evidence="4 5">
    <name type="scientific">Candidatus Kerfeldbacteria bacterium RIFCSPHIGHO2_12_FULL_48_17</name>
    <dbReference type="NCBI Taxonomy" id="1798542"/>
    <lineage>
        <taxon>Bacteria</taxon>
        <taxon>Candidatus Kerfeldiibacteriota</taxon>
    </lineage>
</organism>
<comment type="pathway">
    <text evidence="2">Carbohydrate biosynthesis; dTDP-L-rhamnose biosynthesis.</text>
</comment>
<evidence type="ECO:0000313" key="4">
    <source>
        <dbReference type="EMBL" id="OGY82651.1"/>
    </source>
</evidence>
<protein>
    <recommendedName>
        <fullName evidence="2">dTDP-4-dehydrorhamnose reductase</fullName>
        <ecNumber evidence="2">1.1.1.133</ecNumber>
    </recommendedName>
</protein>
<evidence type="ECO:0000256" key="1">
    <source>
        <dbReference type="ARBA" id="ARBA00010944"/>
    </source>
</evidence>
<dbReference type="Gene3D" id="3.40.50.720">
    <property type="entry name" value="NAD(P)-binding Rossmann-like Domain"/>
    <property type="match status" value="1"/>
</dbReference>
<comment type="caution">
    <text evidence="4">The sequence shown here is derived from an EMBL/GenBank/DDBJ whole genome shotgun (WGS) entry which is preliminary data.</text>
</comment>
<gene>
    <name evidence="4" type="ORF">A3F54_00270</name>
</gene>
<comment type="similarity">
    <text evidence="1 2">Belongs to the dTDP-4-dehydrorhamnose reductase family.</text>
</comment>
<evidence type="ECO:0000259" key="3">
    <source>
        <dbReference type="Pfam" id="PF04321"/>
    </source>
</evidence>
<dbReference type="Pfam" id="PF04321">
    <property type="entry name" value="RmlD_sub_bind"/>
    <property type="match status" value="1"/>
</dbReference>
<comment type="function">
    <text evidence="2">Catalyzes the reduction of dTDP-6-deoxy-L-lyxo-4-hexulose to yield dTDP-L-rhamnose.</text>
</comment>
<dbReference type="InterPro" id="IPR005913">
    <property type="entry name" value="dTDP_dehydrorham_reduct"/>
</dbReference>
<evidence type="ECO:0000313" key="5">
    <source>
        <dbReference type="Proteomes" id="UP000176952"/>
    </source>
</evidence>
<accession>A0A1G2B0C8</accession>